<keyword evidence="5" id="KW-0698">rRNA processing</keyword>
<keyword evidence="7" id="KW-0539">Nucleus</keyword>
<keyword evidence="10" id="KW-1185">Reference proteome</keyword>
<gene>
    <name evidence="9" type="ORF">CTRG_06085</name>
</gene>
<dbReference type="GO" id="GO:0000462">
    <property type="term" value="P:maturation of SSU-rRNA from tricistronic rRNA transcript (SSU-rRNA, 5.8S rRNA, LSU-rRNA)"/>
    <property type="evidence" value="ECO:0007669"/>
    <property type="project" value="TreeGrafter"/>
</dbReference>
<dbReference type="SMR" id="C5MJ42"/>
<keyword evidence="6" id="KW-0175">Coiled coil</keyword>
<dbReference type="HOGENOM" id="CLU_066912_2_0_1"/>
<evidence type="ECO:0000256" key="8">
    <source>
        <dbReference type="SAM" id="MobiDB-lite"/>
    </source>
</evidence>
<evidence type="ECO:0000256" key="6">
    <source>
        <dbReference type="ARBA" id="ARBA00023054"/>
    </source>
</evidence>
<dbReference type="OrthoDB" id="47732at2759"/>
<dbReference type="GO" id="GO:0005730">
    <property type="term" value="C:nucleolus"/>
    <property type="evidence" value="ECO:0007669"/>
    <property type="project" value="UniProtKB-SubCell"/>
</dbReference>
<dbReference type="PANTHER" id="PTHR33911">
    <property type="entry name" value="RRNA-PROCESSING PROTEIN EFG1"/>
    <property type="match status" value="1"/>
</dbReference>
<dbReference type="GO" id="GO:0030688">
    <property type="term" value="C:preribosome, small subunit precursor"/>
    <property type="evidence" value="ECO:0007669"/>
    <property type="project" value="TreeGrafter"/>
</dbReference>
<evidence type="ECO:0000256" key="2">
    <source>
        <dbReference type="ARBA" id="ARBA00006916"/>
    </source>
</evidence>
<organism evidence="9 10">
    <name type="scientific">Candida tropicalis (strain ATCC MYA-3404 / T1)</name>
    <name type="common">Yeast</name>
    <dbReference type="NCBI Taxonomy" id="294747"/>
    <lineage>
        <taxon>Eukaryota</taxon>
        <taxon>Fungi</taxon>
        <taxon>Dikarya</taxon>
        <taxon>Ascomycota</taxon>
        <taxon>Saccharomycotina</taxon>
        <taxon>Pichiomycetes</taxon>
        <taxon>Debaryomycetaceae</taxon>
        <taxon>Candida/Lodderomyces clade</taxon>
        <taxon>Candida</taxon>
    </lineage>
</organism>
<dbReference type="AlphaFoldDB" id="C5MJ42"/>
<evidence type="ECO:0000313" key="10">
    <source>
        <dbReference type="Proteomes" id="UP000002037"/>
    </source>
</evidence>
<evidence type="ECO:0000256" key="4">
    <source>
        <dbReference type="ARBA" id="ARBA00019827"/>
    </source>
</evidence>
<comment type="subcellular location">
    <subcellularLocation>
        <location evidence="1">Nucleus</location>
        <location evidence="1">Nucleolus</location>
    </subcellularLocation>
</comment>
<reference evidence="9 10" key="1">
    <citation type="journal article" date="2009" name="Nature">
        <title>Evolution of pathogenicity and sexual reproduction in eight Candida genomes.</title>
        <authorList>
            <person name="Butler G."/>
            <person name="Rasmussen M.D."/>
            <person name="Lin M.F."/>
            <person name="Santos M.A."/>
            <person name="Sakthikumar S."/>
            <person name="Munro C.A."/>
            <person name="Rheinbay E."/>
            <person name="Grabherr M."/>
            <person name="Forche A."/>
            <person name="Reedy J.L."/>
            <person name="Agrafioti I."/>
            <person name="Arnaud M.B."/>
            <person name="Bates S."/>
            <person name="Brown A.J."/>
            <person name="Brunke S."/>
            <person name="Costanzo M.C."/>
            <person name="Fitzpatrick D.A."/>
            <person name="de Groot P.W."/>
            <person name="Harris D."/>
            <person name="Hoyer L.L."/>
            <person name="Hube B."/>
            <person name="Klis F.M."/>
            <person name="Kodira C."/>
            <person name="Lennard N."/>
            <person name="Logue M.E."/>
            <person name="Martin R."/>
            <person name="Neiman A.M."/>
            <person name="Nikolaou E."/>
            <person name="Quail M.A."/>
            <person name="Quinn J."/>
            <person name="Santos M.C."/>
            <person name="Schmitzberger F.F."/>
            <person name="Sherlock G."/>
            <person name="Shah P."/>
            <person name="Silverstein K.A."/>
            <person name="Skrzypek M.S."/>
            <person name="Soll D."/>
            <person name="Staggs R."/>
            <person name="Stansfield I."/>
            <person name="Stumpf M.P."/>
            <person name="Sudbery P.E."/>
            <person name="Srikantha T."/>
            <person name="Zeng Q."/>
            <person name="Berman J."/>
            <person name="Berriman M."/>
            <person name="Heitman J."/>
            <person name="Gow N.A."/>
            <person name="Lorenz M.C."/>
            <person name="Birren B.W."/>
            <person name="Kellis M."/>
            <person name="Cuomo C.A."/>
        </authorList>
    </citation>
    <scope>NUCLEOTIDE SEQUENCE [LARGE SCALE GENOMIC DNA]</scope>
    <source>
        <strain evidence="10">ATCC MYA-3404 / T1</strain>
    </source>
</reference>
<evidence type="ECO:0000256" key="3">
    <source>
        <dbReference type="ARBA" id="ARBA00018689"/>
    </source>
</evidence>
<dbReference type="InterPro" id="IPR050786">
    <property type="entry name" value="EFG1_rRNA-proc"/>
</dbReference>
<dbReference type="KEGG" id="ctp:CTRG_06085"/>
<dbReference type="PANTHER" id="PTHR33911:SF1">
    <property type="entry name" value="RRNA-PROCESSING PROTEIN EFG1"/>
    <property type="match status" value="1"/>
</dbReference>
<accession>C5MJ42</accession>
<dbReference type="Proteomes" id="UP000002037">
    <property type="component" value="Unassembled WGS sequence"/>
</dbReference>
<evidence type="ECO:0000256" key="5">
    <source>
        <dbReference type="ARBA" id="ARBA00022552"/>
    </source>
</evidence>
<evidence type="ECO:0000256" key="7">
    <source>
        <dbReference type="ARBA" id="ARBA00023242"/>
    </source>
</evidence>
<dbReference type="VEuPathDB" id="FungiDB:CTRG_06085"/>
<dbReference type="InterPro" id="IPR019310">
    <property type="entry name" value="Efg1"/>
</dbReference>
<protein>
    <recommendedName>
        <fullName evidence="3">rRNA-processing protein EFG1</fullName>
    </recommendedName>
    <alternativeName>
        <fullName evidence="4">rRNA-processing protein efg1</fullName>
    </alternativeName>
</protein>
<sequence length="235" mass="27237">MAKTAKKPRHKTSRGASIQVAESMGSGSAKIKKKIRDIERLIKNNPNLPADKKIEYDRGLKALQVELKNSQVQNKAKIISKKYHMVRFFEKKKATRKLKNLRKEFEEISKTGVRKDIKKARKQLKHGEIDLAYVILFPKTEKYISLYPSPNNEDQTDPNVIKGLKKTEERRREFRKSVEKLIDEDKLPFSIDDILQGKSVRLDSTKKQNAVITEEIDAPEAKQNGQKEEQDDFFE</sequence>
<evidence type="ECO:0000313" key="9">
    <source>
        <dbReference type="EMBL" id="EER30301.1"/>
    </source>
</evidence>
<dbReference type="EMBL" id="GG692405">
    <property type="protein sequence ID" value="EER30301.1"/>
    <property type="molecule type" value="Genomic_DNA"/>
</dbReference>
<feature type="region of interest" description="Disordered" evidence="8">
    <location>
        <begin position="205"/>
        <end position="235"/>
    </location>
</feature>
<proteinExistence type="inferred from homology"/>
<comment type="similarity">
    <text evidence="2">Belongs to the EFG1 family.</text>
</comment>
<name>C5MJ42_CANTT</name>
<evidence type="ECO:0000256" key="1">
    <source>
        <dbReference type="ARBA" id="ARBA00004604"/>
    </source>
</evidence>
<dbReference type="STRING" id="294747.C5MJ42"/>
<feature type="compositionally biased region" description="Basic residues" evidence="8">
    <location>
        <begin position="1"/>
        <end position="13"/>
    </location>
</feature>
<dbReference type="eggNOG" id="KOG4484">
    <property type="taxonomic scope" value="Eukaryota"/>
</dbReference>
<dbReference type="Pfam" id="PF10153">
    <property type="entry name" value="Efg1"/>
    <property type="match status" value="1"/>
</dbReference>
<dbReference type="GeneID" id="8298734"/>
<feature type="region of interest" description="Disordered" evidence="8">
    <location>
        <begin position="1"/>
        <end position="27"/>
    </location>
</feature>
<dbReference type="RefSeq" id="XP_002546607.1">
    <property type="nucleotide sequence ID" value="XM_002546561.1"/>
</dbReference>